<organism evidence="1 2">
    <name type="scientific">Clostridium frigoriphilum</name>
    <dbReference type="NCBI Taxonomy" id="443253"/>
    <lineage>
        <taxon>Bacteria</taxon>
        <taxon>Bacillati</taxon>
        <taxon>Bacillota</taxon>
        <taxon>Clostridia</taxon>
        <taxon>Eubacteriales</taxon>
        <taxon>Clostridiaceae</taxon>
        <taxon>Clostridium</taxon>
    </lineage>
</organism>
<sequence length="97" mass="11464">MKLITHLVAHLKPIKGLPSNRIRSKEQEIINKEEVEEVMIKQVILITKCENEIKYKNNSADTFVIFFLLIYSIYMKSTQYINILNIPYVVDFLVYLN</sequence>
<evidence type="ECO:0000313" key="1">
    <source>
        <dbReference type="EMBL" id="MEF2113950.1"/>
    </source>
</evidence>
<evidence type="ECO:0000313" key="2">
    <source>
        <dbReference type="Proteomes" id="UP001498469"/>
    </source>
</evidence>
<accession>A0ABU7UR99</accession>
<reference evidence="1 2" key="1">
    <citation type="submission" date="2023-11" db="EMBL/GenBank/DDBJ databases">
        <title>Draft genome sequence of a psychrophilic Clostridium strain from permafrost water brine.</title>
        <authorList>
            <person name="Shcherbakova V.A."/>
            <person name="Trubitsyn V.E."/>
            <person name="Zakharyuk A.G."/>
        </authorList>
    </citation>
    <scope>NUCLEOTIDE SEQUENCE [LARGE SCALE GENOMIC DNA]</scope>
    <source>
        <strain evidence="1 2">14F</strain>
    </source>
</reference>
<gene>
    <name evidence="1" type="ORF">SJI18_16715</name>
</gene>
<proteinExistence type="predicted"/>
<keyword evidence="2" id="KW-1185">Reference proteome</keyword>
<dbReference type="RefSeq" id="WP_331702776.1">
    <property type="nucleotide sequence ID" value="NZ_JAZHFS010000017.1"/>
</dbReference>
<name>A0ABU7UR99_9CLOT</name>
<dbReference type="Proteomes" id="UP001498469">
    <property type="component" value="Unassembled WGS sequence"/>
</dbReference>
<protein>
    <submittedName>
        <fullName evidence="1">Uncharacterized protein</fullName>
    </submittedName>
</protein>
<dbReference type="EMBL" id="JAZHFS010000017">
    <property type="protein sequence ID" value="MEF2113950.1"/>
    <property type="molecule type" value="Genomic_DNA"/>
</dbReference>
<comment type="caution">
    <text evidence="1">The sequence shown here is derived from an EMBL/GenBank/DDBJ whole genome shotgun (WGS) entry which is preliminary data.</text>
</comment>